<dbReference type="GO" id="GO:0005634">
    <property type="term" value="C:nucleus"/>
    <property type="evidence" value="ECO:0007669"/>
    <property type="project" value="UniProtKB-SubCell"/>
</dbReference>
<dbReference type="Pfam" id="PF00249">
    <property type="entry name" value="Myb_DNA-binding"/>
    <property type="match status" value="1"/>
</dbReference>
<dbReference type="SMART" id="SM00717">
    <property type="entry name" value="SANT"/>
    <property type="match status" value="3"/>
</dbReference>
<sequence length="487" mass="54626">MDSDKEFRVASCSSLSDGNSDTPVLRRRSVVGRRTGPTKRSRRGGWTEKEDNVLFEAIKKYNGKNWKKIEIVMTDYSSGFSWFDLFMTLNTLHCLHHWQKVLNPKLVKGSWTREEDDCIIEFVKKHGCKRWSLMAKWHNHLDPDIKKDAWTDEEESILGNYHQIYGNRWAEIARFLPGRTDNAIKNHWNCSMKKKLNLQSSDVCRLDMNLSCVDTCPTDLVLGNPYGREICSVAKSVTGEISERGESEPLDPLNGTLFDGTGTAAAGIITRSFDASSYTKPCCNYVEVLPVAGKIFESPKRSGDYALGVMNTGVGNKSDNLYTTSITLELDEDMSHVYIKNKVHRDLLHDPPLLNDLVNTIETGGFPNSDDLRHPMTPFCYSTPGSLQQGMYASGSSPESILRNSAMTFENTPSIIRKKDTDFLNMKQGFSSFFHRPETSVGFVSLGRCLEYAFDLEKDSVPAKCCQLVSASASQNPDIGANTMLIP</sequence>
<evidence type="ECO:0000259" key="4">
    <source>
        <dbReference type="PROSITE" id="PS50090"/>
    </source>
</evidence>
<proteinExistence type="predicted"/>
<feature type="domain" description="HTH myb-type" evidence="5">
    <location>
        <begin position="38"/>
        <end position="106"/>
    </location>
</feature>
<feature type="compositionally biased region" description="Basic residues" evidence="3">
    <location>
        <begin position="25"/>
        <end position="43"/>
    </location>
</feature>
<dbReference type="PROSITE" id="PS50090">
    <property type="entry name" value="MYB_LIKE"/>
    <property type="match status" value="3"/>
</dbReference>
<comment type="subcellular location">
    <subcellularLocation>
        <location evidence="1">Nucleus</location>
    </subcellularLocation>
</comment>
<feature type="domain" description="Myb-like" evidence="4">
    <location>
        <begin position="38"/>
        <end position="102"/>
    </location>
</feature>
<dbReference type="CDD" id="cd00167">
    <property type="entry name" value="SANT"/>
    <property type="match status" value="2"/>
</dbReference>
<evidence type="ECO:0000256" key="1">
    <source>
        <dbReference type="ARBA" id="ARBA00004123"/>
    </source>
</evidence>
<dbReference type="EMBL" id="MU228936">
    <property type="protein sequence ID" value="KAG6619702.1"/>
    <property type="molecule type" value="Genomic_DNA"/>
</dbReference>
<evidence type="ECO:0000313" key="7">
    <source>
        <dbReference type="Proteomes" id="UP000811246"/>
    </source>
</evidence>
<feature type="domain" description="Myb-like" evidence="4">
    <location>
        <begin position="103"/>
        <end position="136"/>
    </location>
</feature>
<dbReference type="Pfam" id="PF13921">
    <property type="entry name" value="Myb_DNA-bind_6"/>
    <property type="match status" value="1"/>
</dbReference>
<feature type="domain" description="HTH myb-type" evidence="5">
    <location>
        <begin position="107"/>
        <end position="136"/>
    </location>
</feature>
<feature type="region of interest" description="Disordered" evidence="3">
    <location>
        <begin position="1"/>
        <end position="45"/>
    </location>
</feature>
<dbReference type="PANTHER" id="PTHR45614">
    <property type="entry name" value="MYB PROTEIN-RELATED"/>
    <property type="match status" value="1"/>
</dbReference>
<dbReference type="InterPro" id="IPR001005">
    <property type="entry name" value="SANT/Myb"/>
</dbReference>
<dbReference type="GO" id="GO:0000978">
    <property type="term" value="F:RNA polymerase II cis-regulatory region sequence-specific DNA binding"/>
    <property type="evidence" value="ECO:0007669"/>
    <property type="project" value="TreeGrafter"/>
</dbReference>
<evidence type="ECO:0000256" key="2">
    <source>
        <dbReference type="ARBA" id="ARBA00023242"/>
    </source>
</evidence>
<accession>A0A921ZYX9</accession>
<protein>
    <submittedName>
        <fullName evidence="6">Uncharacterized protein</fullName>
    </submittedName>
</protein>
<dbReference type="Proteomes" id="UP000811246">
    <property type="component" value="Unassembled WGS sequence"/>
</dbReference>
<dbReference type="GO" id="GO:0000981">
    <property type="term" value="F:DNA-binding transcription factor activity, RNA polymerase II-specific"/>
    <property type="evidence" value="ECO:0007669"/>
    <property type="project" value="TreeGrafter"/>
</dbReference>
<dbReference type="PROSITE" id="PS51294">
    <property type="entry name" value="HTH_MYB"/>
    <property type="match status" value="3"/>
</dbReference>
<feature type="domain" description="HTH myb-type" evidence="5">
    <location>
        <begin position="142"/>
        <end position="196"/>
    </location>
</feature>
<evidence type="ECO:0000259" key="5">
    <source>
        <dbReference type="PROSITE" id="PS51294"/>
    </source>
</evidence>
<gene>
    <name evidence="6" type="ORF">I3842_Q086300</name>
</gene>
<feature type="compositionally biased region" description="Polar residues" evidence="3">
    <location>
        <begin position="11"/>
        <end position="22"/>
    </location>
</feature>
<organism evidence="6 7">
    <name type="scientific">Carya illinoinensis</name>
    <name type="common">Pecan</name>
    <dbReference type="NCBI Taxonomy" id="32201"/>
    <lineage>
        <taxon>Eukaryota</taxon>
        <taxon>Viridiplantae</taxon>
        <taxon>Streptophyta</taxon>
        <taxon>Embryophyta</taxon>
        <taxon>Tracheophyta</taxon>
        <taxon>Spermatophyta</taxon>
        <taxon>Magnoliopsida</taxon>
        <taxon>eudicotyledons</taxon>
        <taxon>Gunneridae</taxon>
        <taxon>Pentapetalae</taxon>
        <taxon>rosids</taxon>
        <taxon>fabids</taxon>
        <taxon>Fagales</taxon>
        <taxon>Juglandaceae</taxon>
        <taxon>Carya</taxon>
    </lineage>
</organism>
<name>A0A921ZYX9_CARIL</name>
<reference evidence="6" key="1">
    <citation type="submission" date="2021-01" db="EMBL/GenBank/DDBJ databases">
        <authorList>
            <person name="Lovell J.T."/>
            <person name="Bentley N."/>
            <person name="Bhattarai G."/>
            <person name="Jenkins J.W."/>
            <person name="Sreedasyam A."/>
            <person name="Alarcon Y."/>
            <person name="Bock C."/>
            <person name="Boston L."/>
            <person name="Carlson J."/>
            <person name="Cervantes K."/>
            <person name="Clermont K."/>
            <person name="Krom N."/>
            <person name="Kubenka K."/>
            <person name="Mamidi S."/>
            <person name="Mattison C."/>
            <person name="Monteros M."/>
            <person name="Pisani C."/>
            <person name="Plott C."/>
            <person name="Rajasekar S."/>
            <person name="Rhein H.S."/>
            <person name="Rohla C."/>
            <person name="Song M."/>
            <person name="Hilaire R.S."/>
            <person name="Shu S."/>
            <person name="Wells L."/>
            <person name="Wang X."/>
            <person name="Webber J."/>
            <person name="Heerema R.J."/>
            <person name="Klein P."/>
            <person name="Conner P."/>
            <person name="Grauke L."/>
            <person name="Grimwood J."/>
            <person name="Schmutz J."/>
            <person name="Randall J.J."/>
        </authorList>
    </citation>
    <scope>NUCLEOTIDE SEQUENCE</scope>
    <source>
        <tissue evidence="6">Leaf</tissue>
    </source>
</reference>
<comment type="caution">
    <text evidence="6">The sequence shown here is derived from an EMBL/GenBank/DDBJ whole genome shotgun (WGS) entry which is preliminary data.</text>
</comment>
<evidence type="ECO:0000313" key="6">
    <source>
        <dbReference type="EMBL" id="KAG6619702.1"/>
    </source>
</evidence>
<dbReference type="AlphaFoldDB" id="A0A921ZYX9"/>
<dbReference type="InterPro" id="IPR017930">
    <property type="entry name" value="Myb_dom"/>
</dbReference>
<evidence type="ECO:0000256" key="3">
    <source>
        <dbReference type="SAM" id="MobiDB-lite"/>
    </source>
</evidence>
<dbReference type="InterPro" id="IPR050560">
    <property type="entry name" value="MYB_TF"/>
</dbReference>
<feature type="domain" description="Myb-like" evidence="4">
    <location>
        <begin position="142"/>
        <end position="192"/>
    </location>
</feature>
<dbReference type="PANTHER" id="PTHR45614:SF252">
    <property type="entry name" value="TRANSCRIPTION FACTOR MYB3R-2-LIKE"/>
    <property type="match status" value="1"/>
</dbReference>
<keyword evidence="2" id="KW-0539">Nucleus</keyword>